<name>A0AAE1TD61_9FABA</name>
<proteinExistence type="predicted"/>
<sequence length="252" mass="28327">MADLEKDEVPMLLETKQPSVELVESKLQRLISRTRSESISIPMSSMEPYERETSLVGHTGPLRSERKIPFAQMSGPLHVTNRHGNLSLQNVNATGNKAVESMTEKIALHGRVGNDWQNNNAHKNEHSQLGTCNDPCCTTCPTYFKISQQRNPEASGLFDPKFHNALYGDAKGCARRFIFFLSSYVPGVMNPHAKVVQNWNNFFAISCIVAIFVDPLFFFLLGVEEVPLFPLNLKKVVPVAVTDLYLFLIRTM</sequence>
<dbReference type="EMBL" id="JAWXYG010000002">
    <property type="protein sequence ID" value="KAK4280608.1"/>
    <property type="molecule type" value="Genomic_DNA"/>
</dbReference>
<evidence type="ECO:0000256" key="1">
    <source>
        <dbReference type="SAM" id="Phobius"/>
    </source>
</evidence>
<keyword evidence="1" id="KW-1133">Transmembrane helix</keyword>
<dbReference type="Proteomes" id="UP001293593">
    <property type="component" value="Unassembled WGS sequence"/>
</dbReference>
<keyword evidence="1" id="KW-0812">Transmembrane</keyword>
<keyword evidence="3" id="KW-1185">Reference proteome</keyword>
<protein>
    <submittedName>
        <fullName evidence="2">Uncharacterized protein</fullName>
    </submittedName>
</protein>
<feature type="transmembrane region" description="Helical" evidence="1">
    <location>
        <begin position="202"/>
        <end position="223"/>
    </location>
</feature>
<keyword evidence="1" id="KW-0472">Membrane</keyword>
<reference evidence="2" key="1">
    <citation type="submission" date="2023-10" db="EMBL/GenBank/DDBJ databases">
        <title>Chromosome-level genome of the transformable northern wattle, Acacia crassicarpa.</title>
        <authorList>
            <person name="Massaro I."/>
            <person name="Sinha N.R."/>
            <person name="Poethig S."/>
            <person name="Leichty A.R."/>
        </authorList>
    </citation>
    <scope>NUCLEOTIDE SEQUENCE</scope>
    <source>
        <strain evidence="2">Acra3RX</strain>
        <tissue evidence="2">Leaf</tissue>
    </source>
</reference>
<evidence type="ECO:0000313" key="2">
    <source>
        <dbReference type="EMBL" id="KAK4280608.1"/>
    </source>
</evidence>
<gene>
    <name evidence="2" type="ORF">QN277_012214</name>
</gene>
<evidence type="ECO:0000313" key="3">
    <source>
        <dbReference type="Proteomes" id="UP001293593"/>
    </source>
</evidence>
<organism evidence="2 3">
    <name type="scientific">Acacia crassicarpa</name>
    <name type="common">northern wattle</name>
    <dbReference type="NCBI Taxonomy" id="499986"/>
    <lineage>
        <taxon>Eukaryota</taxon>
        <taxon>Viridiplantae</taxon>
        <taxon>Streptophyta</taxon>
        <taxon>Embryophyta</taxon>
        <taxon>Tracheophyta</taxon>
        <taxon>Spermatophyta</taxon>
        <taxon>Magnoliopsida</taxon>
        <taxon>eudicotyledons</taxon>
        <taxon>Gunneridae</taxon>
        <taxon>Pentapetalae</taxon>
        <taxon>rosids</taxon>
        <taxon>fabids</taxon>
        <taxon>Fabales</taxon>
        <taxon>Fabaceae</taxon>
        <taxon>Caesalpinioideae</taxon>
        <taxon>mimosoid clade</taxon>
        <taxon>Acacieae</taxon>
        <taxon>Acacia</taxon>
    </lineage>
</organism>
<dbReference type="AlphaFoldDB" id="A0AAE1TD61"/>
<comment type="caution">
    <text evidence="2">The sequence shown here is derived from an EMBL/GenBank/DDBJ whole genome shotgun (WGS) entry which is preliminary data.</text>
</comment>
<accession>A0AAE1TD61</accession>